<keyword evidence="1" id="KW-0732">Signal</keyword>
<dbReference type="Proteomes" id="UP000014139">
    <property type="component" value="Unassembled WGS sequence"/>
</dbReference>
<accession>R1HY50</accession>
<dbReference type="eggNOG" id="COG5563">
    <property type="taxonomic scope" value="Bacteria"/>
</dbReference>
<sequence length="374" mass="37269">MRRLSQVTVVAAAAAIAGIGAAAPDAAAAAVPQYRLVLGAAETLEYRGINARGDIIGVGLDAARFGREEGFVLKAGTTTPLFLADPGTNNQDARPRSINDQGVIVGNYQKNVAIPGGAQEITRPAIWPGPGSAGSDLGVNPTGSADAFGVTNAQQIVGWQGGRTSITPWVRNGTTVTTLPSLSGSNDTEALGENSTGVVVGEAAVPGGTLPGGNQVALEWANGNLSTLGQLDGGAWSEALAINTAGQAVGSASPAGHSLLDSHAVLFSGGKAIDLNVPRGVNQGTAHATAINTAGVIVGDDAVFPDVSGISNGFVYRNGHATELNALIAPTANVRLGGATGINDAGDIVGTAVLTARDGTVSTVGYELLPLSTT</sequence>
<dbReference type="EMBL" id="AOUO01000649">
    <property type="protein sequence ID" value="EOD63199.1"/>
    <property type="molecule type" value="Genomic_DNA"/>
</dbReference>
<dbReference type="RefSeq" id="WP_004560673.1">
    <property type="nucleotide sequence ID" value="NZ_AOUO01000649.1"/>
</dbReference>
<proteinExistence type="predicted"/>
<comment type="caution">
    <text evidence="2">The sequence shown here is derived from an EMBL/GenBank/DDBJ whole genome shotgun (WGS) entry which is preliminary data.</text>
</comment>
<evidence type="ECO:0000313" key="2">
    <source>
        <dbReference type="EMBL" id="EOD63199.1"/>
    </source>
</evidence>
<reference evidence="2 3" key="1">
    <citation type="submission" date="2013-02" db="EMBL/GenBank/DDBJ databases">
        <title>Draft genome sequence of Amycolatopsis vancoresmycina strain DSM 44592T.</title>
        <authorList>
            <person name="Kumar S."/>
            <person name="Kaur N."/>
            <person name="Kaur C."/>
            <person name="Raghava G.P.S."/>
            <person name="Mayilraj S."/>
        </authorList>
    </citation>
    <scope>NUCLEOTIDE SEQUENCE [LARGE SCALE GENOMIC DNA]</scope>
    <source>
        <strain evidence="2 3">DSM 44592</strain>
    </source>
</reference>
<protein>
    <submittedName>
        <fullName evidence="2">Extracellular repeat protein, HAF family</fullName>
    </submittedName>
</protein>
<evidence type="ECO:0000313" key="3">
    <source>
        <dbReference type="Proteomes" id="UP000014139"/>
    </source>
</evidence>
<organism evidence="2 3">
    <name type="scientific">Amycolatopsis vancoresmycina DSM 44592</name>
    <dbReference type="NCBI Taxonomy" id="1292037"/>
    <lineage>
        <taxon>Bacteria</taxon>
        <taxon>Bacillati</taxon>
        <taxon>Actinomycetota</taxon>
        <taxon>Actinomycetes</taxon>
        <taxon>Pseudonocardiales</taxon>
        <taxon>Pseudonocardiaceae</taxon>
        <taxon>Amycolatopsis</taxon>
    </lineage>
</organism>
<gene>
    <name evidence="2" type="ORF">H480_38260</name>
</gene>
<keyword evidence="3" id="KW-1185">Reference proteome</keyword>
<feature type="chain" id="PRO_5039637835" evidence="1">
    <location>
        <begin position="23"/>
        <end position="374"/>
    </location>
</feature>
<dbReference type="AlphaFoldDB" id="R1HY50"/>
<feature type="signal peptide" evidence="1">
    <location>
        <begin position="1"/>
        <end position="22"/>
    </location>
</feature>
<dbReference type="PATRIC" id="fig|1292037.4.peg.7181"/>
<evidence type="ECO:0000256" key="1">
    <source>
        <dbReference type="SAM" id="SignalP"/>
    </source>
</evidence>
<name>R1HY50_9PSEU</name>